<keyword evidence="9" id="KW-0066">ATP synthesis</keyword>
<keyword evidence="3" id="KW-0813">Transport</keyword>
<gene>
    <name evidence="11" type="ORF">PG994_007461</name>
</gene>
<name>A0ABR1V0Z1_9PEZI</name>
<protein>
    <submittedName>
        <fullName evidence="11">Uncharacterized protein</fullName>
    </submittedName>
</protein>
<dbReference type="EMBL" id="JAQQWL010000007">
    <property type="protein sequence ID" value="KAK8064823.1"/>
    <property type="molecule type" value="Genomic_DNA"/>
</dbReference>
<accession>A0ABR1V0Z1</accession>
<dbReference type="RefSeq" id="XP_066715812.1">
    <property type="nucleotide sequence ID" value="XM_066858870.1"/>
</dbReference>
<evidence type="ECO:0000313" key="12">
    <source>
        <dbReference type="Proteomes" id="UP001480595"/>
    </source>
</evidence>
<evidence type="ECO:0000256" key="5">
    <source>
        <dbReference type="ARBA" id="ARBA00022781"/>
    </source>
</evidence>
<keyword evidence="5" id="KW-0375">Hydrogen ion transport</keyword>
<evidence type="ECO:0000256" key="6">
    <source>
        <dbReference type="ARBA" id="ARBA00023065"/>
    </source>
</evidence>
<evidence type="ECO:0000256" key="8">
    <source>
        <dbReference type="ARBA" id="ARBA00023136"/>
    </source>
</evidence>
<evidence type="ECO:0000256" key="3">
    <source>
        <dbReference type="ARBA" id="ARBA00022448"/>
    </source>
</evidence>
<evidence type="ECO:0000256" key="2">
    <source>
        <dbReference type="ARBA" id="ARBA00005699"/>
    </source>
</evidence>
<reference evidence="11 12" key="1">
    <citation type="submission" date="2023-01" db="EMBL/GenBank/DDBJ databases">
        <title>Analysis of 21 Apiospora genomes using comparative genomics revels a genus with tremendous synthesis potential of carbohydrate active enzymes and secondary metabolites.</title>
        <authorList>
            <person name="Sorensen T."/>
        </authorList>
    </citation>
    <scope>NUCLEOTIDE SEQUENCE [LARGE SCALE GENOMIC DNA]</scope>
    <source>
        <strain evidence="11 12">CBS 135458</strain>
    </source>
</reference>
<dbReference type="InterPro" id="IPR006808">
    <property type="entry name" value="ATP_synth_F0_gsu_mt"/>
</dbReference>
<keyword evidence="12" id="KW-1185">Reference proteome</keyword>
<organism evidence="11 12">
    <name type="scientific">Apiospora phragmitis</name>
    <dbReference type="NCBI Taxonomy" id="2905665"/>
    <lineage>
        <taxon>Eukaryota</taxon>
        <taxon>Fungi</taxon>
        <taxon>Dikarya</taxon>
        <taxon>Ascomycota</taxon>
        <taxon>Pezizomycotina</taxon>
        <taxon>Sordariomycetes</taxon>
        <taxon>Xylariomycetidae</taxon>
        <taxon>Amphisphaeriales</taxon>
        <taxon>Apiosporaceae</taxon>
        <taxon>Apiospora</taxon>
    </lineage>
</organism>
<evidence type="ECO:0000256" key="4">
    <source>
        <dbReference type="ARBA" id="ARBA00022547"/>
    </source>
</evidence>
<comment type="caution">
    <text evidence="11">The sequence shown here is derived from an EMBL/GenBank/DDBJ whole genome shotgun (WGS) entry which is preliminary data.</text>
</comment>
<dbReference type="Pfam" id="PF04718">
    <property type="entry name" value="ATP-synt_G"/>
    <property type="match status" value="1"/>
</dbReference>
<evidence type="ECO:0000256" key="10">
    <source>
        <dbReference type="SAM" id="MobiDB-lite"/>
    </source>
</evidence>
<keyword evidence="4" id="KW-0138">CF(0)</keyword>
<evidence type="ECO:0000256" key="9">
    <source>
        <dbReference type="ARBA" id="ARBA00023310"/>
    </source>
</evidence>
<proteinExistence type="inferred from homology"/>
<dbReference type="PANTHER" id="PTHR12386">
    <property type="entry name" value="ATP SYNTHASE SUBUNIT"/>
    <property type="match status" value="1"/>
</dbReference>
<keyword evidence="7" id="KW-0496">Mitochondrion</keyword>
<comment type="subcellular location">
    <subcellularLocation>
        <location evidence="1">Mitochondrion membrane</location>
    </subcellularLocation>
</comment>
<dbReference type="GeneID" id="92091933"/>
<sequence length="218" mass="22942">MSSMALARPAIRQSGNLSRMAARRFESNTTAKANDAAKAAKESAAKASAKAQASAAEYAAKAQQGLSRVSSAAGPAISGAAKGLANSLSKVGGRTGKVVGFAERTQIPQVLYWGRVGSELAKIVFRNQKMSPPSMQTFQSYYQNILNTVRNPSSLAQTASKATQQPATMLQQLRNVSSAQLIAGGVVAAECLGFFTVGEMIGRFKIIGYHGEHVAEHH</sequence>
<evidence type="ECO:0000313" key="11">
    <source>
        <dbReference type="EMBL" id="KAK8064823.1"/>
    </source>
</evidence>
<keyword evidence="8" id="KW-0472">Membrane</keyword>
<evidence type="ECO:0000256" key="7">
    <source>
        <dbReference type="ARBA" id="ARBA00023128"/>
    </source>
</evidence>
<feature type="region of interest" description="Disordered" evidence="10">
    <location>
        <begin position="1"/>
        <end position="44"/>
    </location>
</feature>
<keyword evidence="6" id="KW-0406">Ion transport</keyword>
<dbReference type="Proteomes" id="UP001480595">
    <property type="component" value="Unassembled WGS sequence"/>
</dbReference>
<comment type="similarity">
    <text evidence="2">Belongs to the ATPase g subunit family.</text>
</comment>
<evidence type="ECO:0000256" key="1">
    <source>
        <dbReference type="ARBA" id="ARBA00004325"/>
    </source>
</evidence>